<organism evidence="1 2">
    <name type="scientific">Populus trichocarpa</name>
    <name type="common">Western balsam poplar</name>
    <name type="synonym">Populus balsamifera subsp. trichocarpa</name>
    <dbReference type="NCBI Taxonomy" id="3694"/>
    <lineage>
        <taxon>Eukaryota</taxon>
        <taxon>Viridiplantae</taxon>
        <taxon>Streptophyta</taxon>
        <taxon>Embryophyta</taxon>
        <taxon>Tracheophyta</taxon>
        <taxon>Spermatophyta</taxon>
        <taxon>Magnoliopsida</taxon>
        <taxon>eudicotyledons</taxon>
        <taxon>Gunneridae</taxon>
        <taxon>Pentapetalae</taxon>
        <taxon>rosids</taxon>
        <taxon>fabids</taxon>
        <taxon>Malpighiales</taxon>
        <taxon>Salicaceae</taxon>
        <taxon>Saliceae</taxon>
        <taxon>Populus</taxon>
    </lineage>
</organism>
<keyword evidence="2" id="KW-1185">Reference proteome</keyword>
<evidence type="ECO:0000313" key="2">
    <source>
        <dbReference type="Proteomes" id="UP000006729"/>
    </source>
</evidence>
<evidence type="ECO:0000313" key="1">
    <source>
        <dbReference type="EMBL" id="KAI9396016.1"/>
    </source>
</evidence>
<proteinExistence type="predicted"/>
<comment type="caution">
    <text evidence="1">The sequence shown here is derived from an EMBL/GenBank/DDBJ whole genome shotgun (WGS) entry which is preliminary data.</text>
</comment>
<name>A0ACC0T3A3_POPTR</name>
<gene>
    <name evidence="1" type="ORF">POPTR_004G063101v4</name>
</gene>
<protein>
    <submittedName>
        <fullName evidence="1">Uncharacterized protein</fullName>
    </submittedName>
</protein>
<sequence>MIVFNRPKTFQSSTKTPKSSSPYLNESFYCFSCSKSLTQASVNNLPTTTIGGTDTYISKNQGCNNIVYF</sequence>
<reference evidence="1 2" key="1">
    <citation type="journal article" date="2006" name="Science">
        <title>The genome of black cottonwood, Populus trichocarpa (Torr. &amp; Gray).</title>
        <authorList>
            <person name="Tuskan G.A."/>
            <person name="Difazio S."/>
            <person name="Jansson S."/>
            <person name="Bohlmann J."/>
            <person name="Grigoriev I."/>
            <person name="Hellsten U."/>
            <person name="Putnam N."/>
            <person name="Ralph S."/>
            <person name="Rombauts S."/>
            <person name="Salamov A."/>
            <person name="Schein J."/>
            <person name="Sterck L."/>
            <person name="Aerts A."/>
            <person name="Bhalerao R.R."/>
            <person name="Bhalerao R.P."/>
            <person name="Blaudez D."/>
            <person name="Boerjan W."/>
            <person name="Brun A."/>
            <person name="Brunner A."/>
            <person name="Busov V."/>
            <person name="Campbell M."/>
            <person name="Carlson J."/>
            <person name="Chalot M."/>
            <person name="Chapman J."/>
            <person name="Chen G.L."/>
            <person name="Cooper D."/>
            <person name="Coutinho P.M."/>
            <person name="Couturier J."/>
            <person name="Covert S."/>
            <person name="Cronk Q."/>
            <person name="Cunningham R."/>
            <person name="Davis J."/>
            <person name="Degroeve S."/>
            <person name="Dejardin A."/>
            <person name="Depamphilis C."/>
            <person name="Detter J."/>
            <person name="Dirks B."/>
            <person name="Dubchak I."/>
            <person name="Duplessis S."/>
            <person name="Ehlting J."/>
            <person name="Ellis B."/>
            <person name="Gendler K."/>
            <person name="Goodstein D."/>
            <person name="Gribskov M."/>
            <person name="Grimwood J."/>
            <person name="Groover A."/>
            <person name="Gunter L."/>
            <person name="Hamberger B."/>
            <person name="Heinze B."/>
            <person name="Helariutta Y."/>
            <person name="Henrissat B."/>
            <person name="Holligan D."/>
            <person name="Holt R."/>
            <person name="Huang W."/>
            <person name="Islam-Faridi N."/>
            <person name="Jones S."/>
            <person name="Jones-Rhoades M."/>
            <person name="Jorgensen R."/>
            <person name="Joshi C."/>
            <person name="Kangasjarvi J."/>
            <person name="Karlsson J."/>
            <person name="Kelleher C."/>
            <person name="Kirkpatrick R."/>
            <person name="Kirst M."/>
            <person name="Kohler A."/>
            <person name="Kalluri U."/>
            <person name="Larimer F."/>
            <person name="Leebens-Mack J."/>
            <person name="Leple J.C."/>
            <person name="Locascio P."/>
            <person name="Lou Y."/>
            <person name="Lucas S."/>
            <person name="Martin F."/>
            <person name="Montanini B."/>
            <person name="Napoli C."/>
            <person name="Nelson D.R."/>
            <person name="Nelson C."/>
            <person name="Nieminen K."/>
            <person name="Nilsson O."/>
            <person name="Pereda V."/>
            <person name="Peter G."/>
            <person name="Philippe R."/>
            <person name="Pilate G."/>
            <person name="Poliakov A."/>
            <person name="Razumovskaya J."/>
            <person name="Richardson P."/>
            <person name="Rinaldi C."/>
            <person name="Ritland K."/>
            <person name="Rouze P."/>
            <person name="Ryaboy D."/>
            <person name="Schmutz J."/>
            <person name="Schrader J."/>
            <person name="Segerman B."/>
            <person name="Shin H."/>
            <person name="Siddiqui A."/>
            <person name="Sterky F."/>
            <person name="Terry A."/>
            <person name="Tsai C.J."/>
            <person name="Uberbacher E."/>
            <person name="Unneberg P."/>
            <person name="Vahala J."/>
            <person name="Wall K."/>
            <person name="Wessler S."/>
            <person name="Yang G."/>
            <person name="Yin T."/>
            <person name="Douglas C."/>
            <person name="Marra M."/>
            <person name="Sandberg G."/>
            <person name="Van de Peer Y."/>
            <person name="Rokhsar D."/>
        </authorList>
    </citation>
    <scope>NUCLEOTIDE SEQUENCE [LARGE SCALE GENOMIC DNA]</scope>
    <source>
        <strain evidence="2">cv. Nisqually</strain>
    </source>
</reference>
<accession>A0ACC0T3A3</accession>
<dbReference type="EMBL" id="CM009293">
    <property type="protein sequence ID" value="KAI9396016.1"/>
    <property type="molecule type" value="Genomic_DNA"/>
</dbReference>
<dbReference type="Proteomes" id="UP000006729">
    <property type="component" value="Chromosome 4"/>
</dbReference>